<dbReference type="EMBL" id="KV744917">
    <property type="protein sequence ID" value="OCK81554.1"/>
    <property type="molecule type" value="Genomic_DNA"/>
</dbReference>
<keyword evidence="11" id="KW-1185">Reference proteome</keyword>
<dbReference type="FunFam" id="1.10.4160.10:FF:000002">
    <property type="entry name" value="Purine-cytosine permease fcyB"/>
    <property type="match status" value="1"/>
</dbReference>
<keyword evidence="4" id="KW-0597">Phosphoprotein</keyword>
<keyword evidence="5 9" id="KW-0812">Transmembrane</keyword>
<evidence type="ECO:0000256" key="9">
    <source>
        <dbReference type="SAM" id="Phobius"/>
    </source>
</evidence>
<comment type="similarity">
    <text evidence="2 8">Belongs to the purine-cytosine permease (2.A.39) family.</text>
</comment>
<evidence type="ECO:0000313" key="10">
    <source>
        <dbReference type="EMBL" id="OCK81554.1"/>
    </source>
</evidence>
<feature type="transmembrane region" description="Helical" evidence="9">
    <location>
        <begin position="490"/>
        <end position="506"/>
    </location>
</feature>
<feature type="transmembrane region" description="Helical" evidence="9">
    <location>
        <begin position="109"/>
        <end position="131"/>
    </location>
</feature>
<feature type="transmembrane region" description="Helical" evidence="9">
    <location>
        <begin position="286"/>
        <end position="319"/>
    </location>
</feature>
<dbReference type="PANTHER" id="PTHR31806">
    <property type="entry name" value="PURINE-CYTOSINE PERMEASE FCY2-RELATED"/>
    <property type="match status" value="1"/>
</dbReference>
<feature type="transmembrane region" description="Helical" evidence="9">
    <location>
        <begin position="405"/>
        <end position="426"/>
    </location>
</feature>
<evidence type="ECO:0000256" key="7">
    <source>
        <dbReference type="ARBA" id="ARBA00023136"/>
    </source>
</evidence>
<evidence type="ECO:0000256" key="8">
    <source>
        <dbReference type="PIRNR" id="PIRNR002744"/>
    </source>
</evidence>
<dbReference type="Proteomes" id="UP000250266">
    <property type="component" value="Unassembled WGS sequence"/>
</dbReference>
<dbReference type="InterPro" id="IPR001248">
    <property type="entry name" value="Pur-cyt_permease"/>
</dbReference>
<dbReference type="Pfam" id="PF02133">
    <property type="entry name" value="Transp_cyt_pur"/>
    <property type="match status" value="1"/>
</dbReference>
<keyword evidence="7 8" id="KW-0472">Membrane</keyword>
<name>A0A8E2JGC3_9PEZI</name>
<evidence type="ECO:0000256" key="5">
    <source>
        <dbReference type="ARBA" id="ARBA00022692"/>
    </source>
</evidence>
<keyword evidence="3 8" id="KW-0813">Transport</keyword>
<dbReference type="Gene3D" id="1.10.4160.10">
    <property type="entry name" value="Hydantoin permease"/>
    <property type="match status" value="1"/>
</dbReference>
<dbReference type="PIRSF" id="PIRSF002744">
    <property type="entry name" value="Pur-cyt_permease"/>
    <property type="match status" value="1"/>
</dbReference>
<feature type="transmembrane region" description="Helical" evidence="9">
    <location>
        <begin position="339"/>
        <end position="360"/>
    </location>
</feature>
<feature type="transmembrane region" description="Helical" evidence="9">
    <location>
        <begin position="74"/>
        <end position="97"/>
    </location>
</feature>
<evidence type="ECO:0000256" key="6">
    <source>
        <dbReference type="ARBA" id="ARBA00022989"/>
    </source>
</evidence>
<organism evidence="10 11">
    <name type="scientific">Lepidopterella palustris CBS 459.81</name>
    <dbReference type="NCBI Taxonomy" id="1314670"/>
    <lineage>
        <taxon>Eukaryota</taxon>
        <taxon>Fungi</taxon>
        <taxon>Dikarya</taxon>
        <taxon>Ascomycota</taxon>
        <taxon>Pezizomycotina</taxon>
        <taxon>Dothideomycetes</taxon>
        <taxon>Pleosporomycetidae</taxon>
        <taxon>Mytilinidiales</taxon>
        <taxon>Argynnaceae</taxon>
        <taxon>Lepidopterella</taxon>
    </lineage>
</organism>
<evidence type="ECO:0000256" key="3">
    <source>
        <dbReference type="ARBA" id="ARBA00022448"/>
    </source>
</evidence>
<accession>A0A8E2JGC3</accession>
<dbReference type="GO" id="GO:0015851">
    <property type="term" value="P:nucleobase transport"/>
    <property type="evidence" value="ECO:0007669"/>
    <property type="project" value="UniProtKB-ARBA"/>
</dbReference>
<evidence type="ECO:0000256" key="1">
    <source>
        <dbReference type="ARBA" id="ARBA00004141"/>
    </source>
</evidence>
<gene>
    <name evidence="10" type="ORF">K432DRAFT_326108</name>
</gene>
<feature type="transmembrane region" description="Helical" evidence="9">
    <location>
        <begin position="214"/>
        <end position="231"/>
    </location>
</feature>
<protein>
    <submittedName>
        <fullName evidence="10">Uncharacterized protein</fullName>
    </submittedName>
</protein>
<feature type="transmembrane region" description="Helical" evidence="9">
    <location>
        <begin position="381"/>
        <end position="399"/>
    </location>
</feature>
<feature type="transmembrane region" description="Helical" evidence="9">
    <location>
        <begin position="184"/>
        <end position="207"/>
    </location>
</feature>
<evidence type="ECO:0000256" key="4">
    <source>
        <dbReference type="ARBA" id="ARBA00022553"/>
    </source>
</evidence>
<feature type="transmembrane region" description="Helical" evidence="9">
    <location>
        <begin position="251"/>
        <end position="274"/>
    </location>
</feature>
<dbReference type="OrthoDB" id="5428495at2759"/>
<evidence type="ECO:0000256" key="2">
    <source>
        <dbReference type="ARBA" id="ARBA00008974"/>
    </source>
</evidence>
<feature type="transmembrane region" description="Helical" evidence="9">
    <location>
        <begin position="447"/>
        <end position="470"/>
    </location>
</feature>
<feature type="transmembrane region" description="Helical" evidence="9">
    <location>
        <begin position="152"/>
        <end position="172"/>
    </location>
</feature>
<reference evidence="10 11" key="1">
    <citation type="journal article" date="2016" name="Nat. Commun.">
        <title>Ectomycorrhizal ecology is imprinted in the genome of the dominant symbiotic fungus Cenococcum geophilum.</title>
        <authorList>
            <consortium name="DOE Joint Genome Institute"/>
            <person name="Peter M."/>
            <person name="Kohler A."/>
            <person name="Ohm R.A."/>
            <person name="Kuo A."/>
            <person name="Krutzmann J."/>
            <person name="Morin E."/>
            <person name="Arend M."/>
            <person name="Barry K.W."/>
            <person name="Binder M."/>
            <person name="Choi C."/>
            <person name="Clum A."/>
            <person name="Copeland A."/>
            <person name="Grisel N."/>
            <person name="Haridas S."/>
            <person name="Kipfer T."/>
            <person name="LaButti K."/>
            <person name="Lindquist E."/>
            <person name="Lipzen A."/>
            <person name="Maire R."/>
            <person name="Meier B."/>
            <person name="Mihaltcheva S."/>
            <person name="Molinier V."/>
            <person name="Murat C."/>
            <person name="Poggeler S."/>
            <person name="Quandt C.A."/>
            <person name="Sperisen C."/>
            <person name="Tritt A."/>
            <person name="Tisserant E."/>
            <person name="Crous P.W."/>
            <person name="Henrissat B."/>
            <person name="Nehls U."/>
            <person name="Egli S."/>
            <person name="Spatafora J.W."/>
            <person name="Grigoriev I.V."/>
            <person name="Martin F.M."/>
        </authorList>
    </citation>
    <scope>NUCLEOTIDE SEQUENCE [LARGE SCALE GENOMIC DNA]</scope>
    <source>
        <strain evidence="10 11">CBS 459.81</strain>
    </source>
</reference>
<evidence type="ECO:0000313" key="11">
    <source>
        <dbReference type="Proteomes" id="UP000250266"/>
    </source>
</evidence>
<sequence>MEKADLESQAAKEVGDTSDVEVGNIEQIKAREIQHKIGILRSLRKGEEWLDAKLGGIETRGIDRIPEAEKQPPSLLNIFLLWWSLNVHVGVVPLGILGPEFGLSLNQSVAASVVGTLLGALCTAFTGTLGPKLGMRAIVTSRYSFGWWGAKLCSVLNVLVGGGFAVVNYVVVGQILSAVSDYKMSITVGIVIIAIISYVISVFGFRLIHTFEKYSWIGTFILMCVLIGQAAPHVQPSAPGLDFGLDLAGSFLSILAINFSNASGWCSIASDYYCNYPASTKPWKIFALSFWGVVIPTTFSIVIGCCLGNAAVTAAYPPYADAYDNHGLGGLIREVYHPIGWSKFCLVMLTFSVLGNNIAINYSSGLSLQLLGHYFHAVPRFIWSLLVAIVIAVLAIAGQQHLSTVVSNFVSLLGYWTVSFTIILLIEDKWFRRVDGYNLMAWDQPSMLPLGAAAVLALLTGYLAGGVTGMAQTWYIGPIAKKFGGFGGDVGIYLSAVLTALTYPIARTIEKKKSGR</sequence>
<dbReference type="AlphaFoldDB" id="A0A8E2JGC3"/>
<dbReference type="PANTHER" id="PTHR31806:SF7">
    <property type="entry name" value="TRANSPORTER, PUTATIVE (AFU_ORTHOLOGUE AFUA_2G04690)-RELATED"/>
    <property type="match status" value="1"/>
</dbReference>
<dbReference type="GO" id="GO:0005886">
    <property type="term" value="C:plasma membrane"/>
    <property type="evidence" value="ECO:0007669"/>
    <property type="project" value="TreeGrafter"/>
</dbReference>
<keyword evidence="6 9" id="KW-1133">Transmembrane helix</keyword>
<comment type="subcellular location">
    <subcellularLocation>
        <location evidence="1">Membrane</location>
        <topology evidence="1">Multi-pass membrane protein</topology>
    </subcellularLocation>
</comment>
<proteinExistence type="inferred from homology"/>
<dbReference type="GO" id="GO:0000329">
    <property type="term" value="C:fungal-type vacuole membrane"/>
    <property type="evidence" value="ECO:0007669"/>
    <property type="project" value="TreeGrafter"/>
</dbReference>
<dbReference type="InterPro" id="IPR026030">
    <property type="entry name" value="Pur-cyt_permease_Fcy2/21/22"/>
</dbReference>
<dbReference type="GO" id="GO:0022857">
    <property type="term" value="F:transmembrane transporter activity"/>
    <property type="evidence" value="ECO:0007669"/>
    <property type="project" value="InterPro"/>
</dbReference>